<accession>A0A9C7CEQ0</accession>
<organism evidence="1">
    <name type="scientific">Polynucleobacter yangtzensis</name>
    <dbReference type="NCBI Taxonomy" id="1743159"/>
    <lineage>
        <taxon>Bacteria</taxon>
        <taxon>Pseudomonadati</taxon>
        <taxon>Pseudomonadota</taxon>
        <taxon>Betaproteobacteria</taxon>
        <taxon>Burkholderiales</taxon>
        <taxon>Burkholderiaceae</taxon>
        <taxon>Polynucleobacter</taxon>
    </lineage>
</organism>
<evidence type="ECO:0000313" key="1">
    <source>
        <dbReference type="EMBL" id="BDT77885.1"/>
    </source>
</evidence>
<name>A0A9C7CEQ0_9BURK</name>
<proteinExistence type="predicted"/>
<dbReference type="AlphaFoldDB" id="A0A9C7CEQ0"/>
<gene>
    <name evidence="1" type="ORF">PKF023_16880</name>
</gene>
<dbReference type="EMBL" id="AP026973">
    <property type="protein sequence ID" value="BDT77885.1"/>
    <property type="molecule type" value="Genomic_DNA"/>
</dbReference>
<dbReference type="KEGG" id="pyt:PKF023_16880"/>
<sequence>MNTLMNAVETTATNNVVLNDKMAQASDKSHVAINAGKLLASMEADRLSWEQGAYKASNLERNQLLAKCLTFSGELSVAESKQRSAALEAFFKERGYKYKKDSHIIARVVRAVFGNIDRRRVSTYALVLRQAQKSKVEPTQLAQWIEDNGGIQEIKLSRSATFVSPTAKASIAKADIANLPVLAIAKSEQLSQLADAGYVGEDCVLIAEQMADGGFAIRALVRKDGAVNAAFTALYGDIKSQQIAAQKEVNAANDADGAIAKQA</sequence>
<reference evidence="1" key="1">
    <citation type="submission" date="2022-11" db="EMBL/GenBank/DDBJ databases">
        <title>Complete Genome Sequences of three Polynucleobacter sp. Subcluster PnecC Strains KF022, KF023, and KF032 Isolated from a Shallow Eutrophic Lake in Japan.</title>
        <authorList>
            <person name="Ogata Y."/>
            <person name="Watanabe K."/>
            <person name="Takemine S."/>
            <person name="Shindo C."/>
            <person name="Kurokawa R."/>
            <person name="Suda W."/>
        </authorList>
    </citation>
    <scope>NUCLEOTIDE SEQUENCE</scope>
    <source>
        <strain evidence="1">KF023</strain>
    </source>
</reference>
<dbReference type="Proteomes" id="UP001211097">
    <property type="component" value="Chromosome"/>
</dbReference>
<dbReference type="RefSeq" id="WP_281742364.1">
    <property type="nucleotide sequence ID" value="NZ_AP026973.1"/>
</dbReference>
<protein>
    <submittedName>
        <fullName evidence="1">Uncharacterized protein</fullName>
    </submittedName>
</protein>